<keyword evidence="3" id="KW-1185">Reference proteome</keyword>
<evidence type="ECO:0000313" key="3">
    <source>
        <dbReference type="Proteomes" id="UP000027345"/>
    </source>
</evidence>
<comment type="caution">
    <text evidence="2">The sequence shown here is derived from an EMBL/GenBank/DDBJ whole genome shotgun (WGS) entry which is preliminary data.</text>
</comment>
<reference evidence="2 3" key="1">
    <citation type="submission" date="2014-05" db="EMBL/GenBank/DDBJ databases">
        <title>Draft genome sequence of Amycolatopsis rifamycinica DSM 46095.</title>
        <authorList>
            <person name="Lal R."/>
            <person name="Saxena A."/>
            <person name="Kumari R."/>
            <person name="Mukherjee U."/>
            <person name="Singh P."/>
            <person name="Sangwan N."/>
            <person name="Mahato N.K."/>
        </authorList>
    </citation>
    <scope>NUCLEOTIDE SEQUENCE [LARGE SCALE GENOMIC DNA]</scope>
    <source>
        <strain evidence="2 3">DSM 46095</strain>
    </source>
</reference>
<name>A0A066TZM7_9PSEU</name>
<accession>A0A066TZM7</accession>
<keyword evidence="1" id="KW-0472">Membrane</keyword>
<keyword evidence="1" id="KW-0812">Transmembrane</keyword>
<organism evidence="2 3">
    <name type="scientific">Amycolatopsis rifamycinica</name>
    <dbReference type="NCBI Taxonomy" id="287986"/>
    <lineage>
        <taxon>Bacteria</taxon>
        <taxon>Bacillati</taxon>
        <taxon>Actinomycetota</taxon>
        <taxon>Actinomycetes</taxon>
        <taxon>Pseudonocardiales</taxon>
        <taxon>Pseudonocardiaceae</taxon>
        <taxon>Amycolatopsis</taxon>
    </lineage>
</organism>
<feature type="transmembrane region" description="Helical" evidence="1">
    <location>
        <begin position="12"/>
        <end position="31"/>
    </location>
</feature>
<proteinExistence type="predicted"/>
<dbReference type="EMBL" id="JMQI01000043">
    <property type="protein sequence ID" value="KDN20285.1"/>
    <property type="molecule type" value="Genomic_DNA"/>
</dbReference>
<dbReference type="RefSeq" id="WP_043782417.1">
    <property type="nucleotide sequence ID" value="NZ_JMQI01000043.1"/>
</dbReference>
<dbReference type="Proteomes" id="UP000027345">
    <property type="component" value="Unassembled WGS sequence"/>
</dbReference>
<dbReference type="STRING" id="287986.DV20_20235"/>
<feature type="transmembrane region" description="Helical" evidence="1">
    <location>
        <begin position="51"/>
        <end position="73"/>
    </location>
</feature>
<protein>
    <submittedName>
        <fullName evidence="2">Uncharacterized protein</fullName>
    </submittedName>
</protein>
<sequence length="134" mass="14023">MTTQRTDPRVLVAVGTWGALIGAGAGVFWIAMSGRYDHMCDGGEETCGLGVWFLGLVVFVATAAGSSLLTLFAVNLTRLRPKPPVVVTALLAPAAFVVVYNVTGALGVFRILPLAAVSALLQVLTARRARIGVR</sequence>
<gene>
    <name evidence="2" type="ORF">DV20_20235</name>
</gene>
<dbReference type="OrthoDB" id="9964799at2"/>
<dbReference type="AlphaFoldDB" id="A0A066TZM7"/>
<keyword evidence="1" id="KW-1133">Transmembrane helix</keyword>
<evidence type="ECO:0000313" key="2">
    <source>
        <dbReference type="EMBL" id="KDN20285.1"/>
    </source>
</evidence>
<feature type="transmembrane region" description="Helical" evidence="1">
    <location>
        <begin position="85"/>
        <end position="102"/>
    </location>
</feature>
<evidence type="ECO:0000256" key="1">
    <source>
        <dbReference type="SAM" id="Phobius"/>
    </source>
</evidence>